<dbReference type="AlphaFoldDB" id="F0W4X2"/>
<organism evidence="1">
    <name type="scientific">Albugo laibachii Nc14</name>
    <dbReference type="NCBI Taxonomy" id="890382"/>
    <lineage>
        <taxon>Eukaryota</taxon>
        <taxon>Sar</taxon>
        <taxon>Stramenopiles</taxon>
        <taxon>Oomycota</taxon>
        <taxon>Peronosporomycetes</taxon>
        <taxon>Albuginales</taxon>
        <taxon>Albuginaceae</taxon>
        <taxon>Albugo</taxon>
    </lineage>
</organism>
<reference evidence="1" key="2">
    <citation type="submission" date="2011-02" db="EMBL/GenBank/DDBJ databases">
        <authorList>
            <person name="MacLean D."/>
        </authorList>
    </citation>
    <scope>NUCLEOTIDE SEQUENCE</scope>
</reference>
<gene>
    <name evidence="1" type="primary">AlNc14C19G1943</name>
    <name evidence="1" type="ORF">ALNC14_023050</name>
</gene>
<accession>F0W4X2</accession>
<evidence type="ECO:0000313" key="1">
    <source>
        <dbReference type="EMBL" id="CCA16162.1"/>
    </source>
</evidence>
<name>F0W4X2_9STRA</name>
<dbReference type="HOGENOM" id="CLU_2563165_0_0_1"/>
<reference evidence="1" key="1">
    <citation type="journal article" date="2011" name="PLoS Biol.">
        <title>Gene gain and loss during evolution of obligate parasitism in the white rust pathogen of Arabidopsis thaliana.</title>
        <authorList>
            <person name="Kemen E."/>
            <person name="Gardiner A."/>
            <person name="Schultz-Larsen T."/>
            <person name="Kemen A.C."/>
            <person name="Balmuth A.L."/>
            <person name="Robert-Seilaniantz A."/>
            <person name="Bailey K."/>
            <person name="Holub E."/>
            <person name="Studholme D.J."/>
            <person name="Maclean D."/>
            <person name="Jones J.D."/>
        </authorList>
    </citation>
    <scope>NUCLEOTIDE SEQUENCE</scope>
</reference>
<proteinExistence type="predicted"/>
<protein>
    <submittedName>
        <fullName evidence="1">AlNc14C19G1943 protein</fullName>
    </submittedName>
</protein>
<dbReference type="EMBL" id="FR824064">
    <property type="protein sequence ID" value="CCA16162.1"/>
    <property type="molecule type" value="Genomic_DNA"/>
</dbReference>
<sequence>MENENEMVLQALWNLPENNTFSNLFKLLESTVCSIVSAVRSKIQQWLGYAEIKKTTAEMVVVVGKVVALEDVENAYERMVMS</sequence>